<dbReference type="Proteomes" id="UP000182444">
    <property type="component" value="Chromosome 1D"/>
</dbReference>
<dbReference type="KEGG" id="yli:2910749"/>
<dbReference type="VEuPathDB" id="FungiDB:YALI0_D15180g"/>
<evidence type="ECO:0000313" key="1">
    <source>
        <dbReference type="EMBL" id="AOW04095.1"/>
    </source>
</evidence>
<dbReference type="RefSeq" id="XP_502849.3">
    <property type="nucleotide sequence ID" value="XM_502849.3"/>
</dbReference>
<gene>
    <name evidence="1" type="ORF">YALI1_D18495g</name>
</gene>
<dbReference type="EMBL" id="CP017556">
    <property type="protein sequence ID" value="AOW04095.1"/>
    <property type="molecule type" value="Genomic_DNA"/>
</dbReference>
<evidence type="ECO:0000313" key="2">
    <source>
        <dbReference type="Proteomes" id="UP000182444"/>
    </source>
</evidence>
<organism evidence="1 2">
    <name type="scientific">Yarrowia lipolytica</name>
    <name type="common">Candida lipolytica</name>
    <dbReference type="NCBI Taxonomy" id="4952"/>
    <lineage>
        <taxon>Eukaryota</taxon>
        <taxon>Fungi</taxon>
        <taxon>Dikarya</taxon>
        <taxon>Ascomycota</taxon>
        <taxon>Saccharomycotina</taxon>
        <taxon>Dipodascomycetes</taxon>
        <taxon>Dipodascales</taxon>
        <taxon>Dipodascales incertae sedis</taxon>
        <taxon>Yarrowia</taxon>
    </lineage>
</organism>
<dbReference type="GeneID" id="2910749"/>
<name>A0A1H6PXU2_YARLL</name>
<dbReference type="VEuPathDB" id="FungiDB:YALI1_D18495g"/>
<reference evidence="1 2" key="1">
    <citation type="journal article" date="2016" name="PLoS ONE">
        <title>Sequence Assembly of Yarrowia lipolytica Strain W29/CLIB89 Shows Transposable Element Diversity.</title>
        <authorList>
            <person name="Magnan C."/>
            <person name="Yu J."/>
            <person name="Chang I."/>
            <person name="Jahn E."/>
            <person name="Kanomata Y."/>
            <person name="Wu J."/>
            <person name="Zeller M."/>
            <person name="Oakes M."/>
            <person name="Baldi P."/>
            <person name="Sandmeyer S."/>
        </authorList>
    </citation>
    <scope>NUCLEOTIDE SEQUENCE [LARGE SCALE GENOMIC DNA]</scope>
    <source>
        <strain evidence="2">CLIB89(W29)</strain>
    </source>
</reference>
<sequence>MKNLSSKSNTPSVAFVTQWNSANASKKHTTPNYHFVDSEKREFSDLSYSIEKAVTKSTPSTAIKVVSVSVTAQDEHAAYELSDPEDWSDADDDDNHVDRQSWFYRPAPIMIPVYKPLYVPSVSFEEHLEIIRKGHTQRYTPYHKTCYYKKKTDN</sequence>
<accession>A0A1H6PXU2</accession>
<dbReference type="AlphaFoldDB" id="A0A1H6PXU2"/>
<protein>
    <submittedName>
        <fullName evidence="1">Uncharacterized protein</fullName>
    </submittedName>
</protein>
<dbReference type="OrthoDB" id="4093665at2759"/>
<proteinExistence type="predicted"/>